<comment type="caution">
    <text evidence="2">The sequence shown here is derived from an EMBL/GenBank/DDBJ whole genome shotgun (WGS) entry which is preliminary data.</text>
</comment>
<dbReference type="RefSeq" id="XP_062678502.1">
    <property type="nucleotide sequence ID" value="XM_062825741.1"/>
</dbReference>
<reference evidence="2" key="1">
    <citation type="journal article" date="2023" name="Mol. Phylogenet. Evol.">
        <title>Genome-scale phylogeny and comparative genomics of the fungal order Sordariales.</title>
        <authorList>
            <person name="Hensen N."/>
            <person name="Bonometti L."/>
            <person name="Westerberg I."/>
            <person name="Brannstrom I.O."/>
            <person name="Guillou S."/>
            <person name="Cros-Aarteil S."/>
            <person name="Calhoun S."/>
            <person name="Haridas S."/>
            <person name="Kuo A."/>
            <person name="Mondo S."/>
            <person name="Pangilinan J."/>
            <person name="Riley R."/>
            <person name="LaButti K."/>
            <person name="Andreopoulos B."/>
            <person name="Lipzen A."/>
            <person name="Chen C."/>
            <person name="Yan M."/>
            <person name="Daum C."/>
            <person name="Ng V."/>
            <person name="Clum A."/>
            <person name="Steindorff A."/>
            <person name="Ohm R.A."/>
            <person name="Martin F."/>
            <person name="Silar P."/>
            <person name="Natvig D.O."/>
            <person name="Lalanne C."/>
            <person name="Gautier V."/>
            <person name="Ament-Velasquez S.L."/>
            <person name="Kruys A."/>
            <person name="Hutchinson M.I."/>
            <person name="Powell A.J."/>
            <person name="Barry K."/>
            <person name="Miller A.N."/>
            <person name="Grigoriev I.V."/>
            <person name="Debuchy R."/>
            <person name="Gladieux P."/>
            <person name="Hiltunen Thoren M."/>
            <person name="Johannesson H."/>
        </authorList>
    </citation>
    <scope>NUCLEOTIDE SEQUENCE</scope>
    <source>
        <strain evidence="2">CBS 560.94</strain>
    </source>
</reference>
<name>A0AAE0JA51_9PEZI</name>
<evidence type="ECO:0000313" key="2">
    <source>
        <dbReference type="EMBL" id="KAK3339142.1"/>
    </source>
</evidence>
<organism evidence="2 3">
    <name type="scientific">Neurospora tetraspora</name>
    <dbReference type="NCBI Taxonomy" id="94610"/>
    <lineage>
        <taxon>Eukaryota</taxon>
        <taxon>Fungi</taxon>
        <taxon>Dikarya</taxon>
        <taxon>Ascomycota</taxon>
        <taxon>Pezizomycotina</taxon>
        <taxon>Sordariomycetes</taxon>
        <taxon>Sordariomycetidae</taxon>
        <taxon>Sordariales</taxon>
        <taxon>Sordariaceae</taxon>
        <taxon>Neurospora</taxon>
    </lineage>
</organism>
<feature type="region of interest" description="Disordered" evidence="1">
    <location>
        <begin position="1"/>
        <end position="97"/>
    </location>
</feature>
<proteinExistence type="predicted"/>
<dbReference type="GeneID" id="87862895"/>
<evidence type="ECO:0000313" key="3">
    <source>
        <dbReference type="Proteomes" id="UP001278500"/>
    </source>
</evidence>
<feature type="compositionally biased region" description="Polar residues" evidence="1">
    <location>
        <begin position="60"/>
        <end position="71"/>
    </location>
</feature>
<feature type="compositionally biased region" description="Low complexity" evidence="1">
    <location>
        <begin position="29"/>
        <end position="44"/>
    </location>
</feature>
<dbReference type="Proteomes" id="UP001278500">
    <property type="component" value="Unassembled WGS sequence"/>
</dbReference>
<gene>
    <name evidence="2" type="ORF">B0H65DRAFT_445362</name>
</gene>
<dbReference type="EMBL" id="JAUEPP010000007">
    <property type="protein sequence ID" value="KAK3339142.1"/>
    <property type="molecule type" value="Genomic_DNA"/>
</dbReference>
<protein>
    <submittedName>
        <fullName evidence="2">Uncharacterized protein</fullName>
    </submittedName>
</protein>
<feature type="compositionally biased region" description="Pro residues" evidence="1">
    <location>
        <begin position="84"/>
        <end position="94"/>
    </location>
</feature>
<evidence type="ECO:0000256" key="1">
    <source>
        <dbReference type="SAM" id="MobiDB-lite"/>
    </source>
</evidence>
<reference evidence="2" key="2">
    <citation type="submission" date="2023-06" db="EMBL/GenBank/DDBJ databases">
        <authorList>
            <consortium name="Lawrence Berkeley National Laboratory"/>
            <person name="Haridas S."/>
            <person name="Hensen N."/>
            <person name="Bonometti L."/>
            <person name="Westerberg I."/>
            <person name="Brannstrom I.O."/>
            <person name="Guillou S."/>
            <person name="Cros-Aarteil S."/>
            <person name="Calhoun S."/>
            <person name="Kuo A."/>
            <person name="Mondo S."/>
            <person name="Pangilinan J."/>
            <person name="Riley R."/>
            <person name="Labutti K."/>
            <person name="Andreopoulos B."/>
            <person name="Lipzen A."/>
            <person name="Chen C."/>
            <person name="Yanf M."/>
            <person name="Daum C."/>
            <person name="Ng V."/>
            <person name="Clum A."/>
            <person name="Steindorff A."/>
            <person name="Ohm R."/>
            <person name="Martin F."/>
            <person name="Silar P."/>
            <person name="Natvig D."/>
            <person name="Lalanne C."/>
            <person name="Gautier V."/>
            <person name="Ament-Velasquez S.L."/>
            <person name="Kruys A."/>
            <person name="Hutchinson M.I."/>
            <person name="Powell A.J."/>
            <person name="Barry K."/>
            <person name="Miller A.N."/>
            <person name="Grigoriev I.V."/>
            <person name="Debuchy R."/>
            <person name="Gladieux P."/>
            <person name="Thoren M.H."/>
            <person name="Johannesson H."/>
        </authorList>
    </citation>
    <scope>NUCLEOTIDE SEQUENCE</scope>
    <source>
        <strain evidence="2">CBS 560.94</strain>
    </source>
</reference>
<sequence>MSNPNDPCTSDPPGTGWVPLVIAPPPRAPHSASEAAAAADQSEAQKLPPQDQSQTTTTSENHTQNQNQNQLDADADADADADSNPPPSLLPPPTELVHLSSEPDLFCRVRTGTPTDEQLILLAAEAQKKHEEGLPAEQHLTAWQKQQKAQELKKKIQAKLPFQYLNQKRTNEGRLLGLMLWRYGMFNFFMEEVEERPEWKVSAPGKLDEDDKVWCCMALTEKVAAALSTPMQTAKEPYQHCGY</sequence>
<keyword evidence="3" id="KW-1185">Reference proteome</keyword>
<accession>A0AAE0JA51</accession>
<dbReference type="AlphaFoldDB" id="A0AAE0JA51"/>